<dbReference type="GO" id="GO:0015036">
    <property type="term" value="F:disulfide oxidoreductase activity"/>
    <property type="evidence" value="ECO:0007669"/>
    <property type="project" value="InterPro"/>
</dbReference>
<dbReference type="OMA" id="DPFIREG"/>
<dbReference type="KEGG" id="mpp:MICPUCDRAFT_9407"/>
<proteinExistence type="inferred from homology"/>
<dbReference type="CDD" id="cd03028">
    <property type="entry name" value="GRX_PICOT_like"/>
    <property type="match status" value="1"/>
</dbReference>
<feature type="non-terminal residue" evidence="10">
    <location>
        <position position="1"/>
    </location>
</feature>
<keyword evidence="4 8" id="KW-0479">Metal-binding</keyword>
<evidence type="ECO:0000256" key="4">
    <source>
        <dbReference type="ARBA" id="ARBA00022723"/>
    </source>
</evidence>
<comment type="similarity">
    <text evidence="1">Belongs to the glutaredoxin family. CGFS subfamily.</text>
</comment>
<dbReference type="AlphaFoldDB" id="C1MXS5"/>
<evidence type="ECO:0000256" key="2">
    <source>
        <dbReference type="ARBA" id="ARBA00009630"/>
    </source>
</evidence>
<evidence type="ECO:0000313" key="10">
    <source>
        <dbReference type="EMBL" id="EEH55513.1"/>
    </source>
</evidence>
<organism evidence="11">
    <name type="scientific">Micromonas pusilla (strain CCMP1545)</name>
    <name type="common">Picoplanktonic green alga</name>
    <dbReference type="NCBI Taxonomy" id="564608"/>
    <lineage>
        <taxon>Eukaryota</taxon>
        <taxon>Viridiplantae</taxon>
        <taxon>Chlorophyta</taxon>
        <taxon>Mamiellophyceae</taxon>
        <taxon>Mamiellales</taxon>
        <taxon>Mamiellaceae</taxon>
        <taxon>Micromonas</taxon>
    </lineage>
</organism>
<dbReference type="PIRSF" id="PIRSF005894">
    <property type="entry name" value="Monothiol_GRX"/>
    <property type="match status" value="1"/>
</dbReference>
<evidence type="ECO:0000256" key="1">
    <source>
        <dbReference type="ARBA" id="ARBA00008983"/>
    </source>
</evidence>
<sequence>LETRLKRLTTQSPVVLFMKGDRDAPRCGFSAKVVAAVNETGVAYSTFDILSSPEIREGLKEYSDWPTYPQLYANGELVGGCDIVLEMASGGTLTDAL</sequence>
<feature type="domain" description="Glutaredoxin" evidence="9">
    <location>
        <begin position="14"/>
        <end position="78"/>
    </location>
</feature>
<dbReference type="GO" id="GO:0051537">
    <property type="term" value="F:2 iron, 2 sulfur cluster binding"/>
    <property type="evidence" value="ECO:0007669"/>
    <property type="project" value="UniProtKB-KW"/>
</dbReference>
<gene>
    <name evidence="10" type="ORF">MICPUCDRAFT_9407</name>
</gene>
<keyword evidence="6 8" id="KW-0411">Iron-sulfur</keyword>
<dbReference type="PANTHER" id="PTHR10293">
    <property type="entry name" value="GLUTAREDOXIN FAMILY MEMBER"/>
    <property type="match status" value="1"/>
</dbReference>
<dbReference type="PANTHER" id="PTHR10293:SF73">
    <property type="entry name" value="GLUTAREDOXIN-3"/>
    <property type="match status" value="1"/>
</dbReference>
<keyword evidence="11" id="KW-1185">Reference proteome</keyword>
<dbReference type="Pfam" id="PF00462">
    <property type="entry name" value="Glutaredoxin"/>
    <property type="match status" value="1"/>
</dbReference>
<dbReference type="GO" id="GO:0006879">
    <property type="term" value="P:intracellular iron ion homeostasis"/>
    <property type="evidence" value="ECO:0007669"/>
    <property type="project" value="TreeGrafter"/>
</dbReference>
<dbReference type="NCBIfam" id="TIGR00365">
    <property type="entry name" value="Grx4 family monothiol glutaredoxin"/>
    <property type="match status" value="1"/>
</dbReference>
<dbReference type="eggNOG" id="KOG0911">
    <property type="taxonomic scope" value="Eukaryota"/>
</dbReference>
<evidence type="ECO:0000256" key="3">
    <source>
        <dbReference type="ARBA" id="ARBA00022714"/>
    </source>
</evidence>
<dbReference type="InterPro" id="IPR033658">
    <property type="entry name" value="GRX_PICOT-like"/>
</dbReference>
<keyword evidence="3 8" id="KW-0001">2Fe-2S</keyword>
<reference evidence="10 11" key="1">
    <citation type="journal article" date="2009" name="Science">
        <title>Green evolution and dynamic adaptations revealed by genomes of the marine picoeukaryotes Micromonas.</title>
        <authorList>
            <person name="Worden A.Z."/>
            <person name="Lee J.H."/>
            <person name="Mock T."/>
            <person name="Rouze P."/>
            <person name="Simmons M.P."/>
            <person name="Aerts A.L."/>
            <person name="Allen A.E."/>
            <person name="Cuvelier M.L."/>
            <person name="Derelle E."/>
            <person name="Everett M.V."/>
            <person name="Foulon E."/>
            <person name="Grimwood J."/>
            <person name="Gundlach H."/>
            <person name="Henrissat B."/>
            <person name="Napoli C."/>
            <person name="McDonald S.M."/>
            <person name="Parker M.S."/>
            <person name="Rombauts S."/>
            <person name="Salamov A."/>
            <person name="Von Dassow P."/>
            <person name="Badger J.H."/>
            <person name="Coutinho P.M."/>
            <person name="Demir E."/>
            <person name="Dubchak I."/>
            <person name="Gentemann C."/>
            <person name="Eikrem W."/>
            <person name="Gready J.E."/>
            <person name="John U."/>
            <person name="Lanier W."/>
            <person name="Lindquist E.A."/>
            <person name="Lucas S."/>
            <person name="Mayer K.F."/>
            <person name="Moreau H."/>
            <person name="Not F."/>
            <person name="Otillar R."/>
            <person name="Panaud O."/>
            <person name="Pangilinan J."/>
            <person name="Paulsen I."/>
            <person name="Piegu B."/>
            <person name="Poliakov A."/>
            <person name="Robbens S."/>
            <person name="Schmutz J."/>
            <person name="Toulza E."/>
            <person name="Wyss T."/>
            <person name="Zelensky A."/>
            <person name="Zhou K."/>
            <person name="Armbrust E.V."/>
            <person name="Bhattacharya D."/>
            <person name="Goodenough U.W."/>
            <person name="Van de Peer Y."/>
            <person name="Grigoriev I.V."/>
        </authorList>
    </citation>
    <scope>NUCLEOTIDE SEQUENCE [LARGE SCALE GENOMIC DNA]</scope>
    <source>
        <strain evidence="10 11">CCMP1545</strain>
    </source>
</reference>
<evidence type="ECO:0000256" key="6">
    <source>
        <dbReference type="ARBA" id="ARBA00023014"/>
    </source>
</evidence>
<dbReference type="GeneID" id="9686181"/>
<dbReference type="EMBL" id="GG663742">
    <property type="protein sequence ID" value="EEH55513.1"/>
    <property type="molecule type" value="Genomic_DNA"/>
</dbReference>
<protein>
    <submittedName>
        <fullName evidence="10">Predicted protein</fullName>
    </submittedName>
</protein>
<accession>C1MXS5</accession>
<feature type="binding site" evidence="8">
    <location>
        <position position="27"/>
    </location>
    <ligand>
        <name>[2Fe-2S] cluster</name>
        <dbReference type="ChEBI" id="CHEBI:190135"/>
        <note>ligand shared between dimeric partners</note>
    </ligand>
</feature>
<dbReference type="GO" id="GO:0005829">
    <property type="term" value="C:cytosol"/>
    <property type="evidence" value="ECO:0007669"/>
    <property type="project" value="TreeGrafter"/>
</dbReference>
<dbReference type="RefSeq" id="XP_003060744.1">
    <property type="nucleotide sequence ID" value="XM_003060698.1"/>
</dbReference>
<evidence type="ECO:0000313" key="11">
    <source>
        <dbReference type="Proteomes" id="UP000001876"/>
    </source>
</evidence>
<dbReference type="SUPFAM" id="SSF52833">
    <property type="entry name" value="Thioredoxin-like"/>
    <property type="match status" value="1"/>
</dbReference>
<keyword evidence="7" id="KW-0676">Redox-active center</keyword>
<dbReference type="InterPro" id="IPR004480">
    <property type="entry name" value="Monothiol_GRX-rel"/>
</dbReference>
<keyword evidence="5 8" id="KW-0408">Iron</keyword>
<dbReference type="InterPro" id="IPR002109">
    <property type="entry name" value="Glutaredoxin"/>
</dbReference>
<dbReference type="Proteomes" id="UP000001876">
    <property type="component" value="Unassembled WGS sequence"/>
</dbReference>
<name>C1MXS5_MICPC</name>
<comment type="similarity">
    <text evidence="2">Belongs to the glutaredoxin family. Monothiol subfamily.</text>
</comment>
<evidence type="ECO:0000256" key="5">
    <source>
        <dbReference type="ARBA" id="ARBA00023004"/>
    </source>
</evidence>
<evidence type="ECO:0000259" key="9">
    <source>
        <dbReference type="Pfam" id="PF00462"/>
    </source>
</evidence>
<dbReference type="InterPro" id="IPR014434">
    <property type="entry name" value="Monothiol_GRX"/>
</dbReference>
<evidence type="ECO:0000256" key="7">
    <source>
        <dbReference type="ARBA" id="ARBA00023284"/>
    </source>
</evidence>
<dbReference type="Gene3D" id="3.40.30.10">
    <property type="entry name" value="Glutaredoxin"/>
    <property type="match status" value="1"/>
</dbReference>
<dbReference type="InterPro" id="IPR036249">
    <property type="entry name" value="Thioredoxin-like_sf"/>
</dbReference>
<dbReference type="GO" id="GO:0005634">
    <property type="term" value="C:nucleus"/>
    <property type="evidence" value="ECO:0007669"/>
    <property type="project" value="TreeGrafter"/>
</dbReference>
<dbReference type="OrthoDB" id="415696at2759"/>
<dbReference type="STRING" id="564608.C1MXS5"/>
<evidence type="ECO:0000256" key="8">
    <source>
        <dbReference type="PIRSR" id="PIRSR005894-2"/>
    </source>
</evidence>
<dbReference type="GO" id="GO:0046872">
    <property type="term" value="F:metal ion binding"/>
    <property type="evidence" value="ECO:0007669"/>
    <property type="project" value="UniProtKB-KW"/>
</dbReference>
<dbReference type="PROSITE" id="PS51354">
    <property type="entry name" value="GLUTAREDOXIN_2"/>
    <property type="match status" value="1"/>
</dbReference>
<feature type="non-terminal residue" evidence="10">
    <location>
        <position position="97"/>
    </location>
</feature>
<dbReference type="FunFam" id="3.40.30.10:FF:000012">
    <property type="entry name" value="Monothiol glutaredoxin"/>
    <property type="match status" value="1"/>
</dbReference>